<sequence>MEVLSRGISMLVNDGFLSLVAGPRGTLVPSHVLYADDVMIFCRGNLSNLRALKKLFSDYGDVSGQIINPLKSTIYAGSISHTRKSRIADLLGFHFGEIPFIYLGIPIFKGKPKAIHLMPIADRIKSKLAAWKASLLSIAGRVQLV</sequence>
<dbReference type="GO" id="GO:0003964">
    <property type="term" value="F:RNA-directed DNA polymerase activity"/>
    <property type="evidence" value="ECO:0007669"/>
    <property type="project" value="UniProtKB-KW"/>
</dbReference>
<name>A0A392Q439_9FABA</name>
<evidence type="ECO:0000313" key="1">
    <source>
        <dbReference type="EMBL" id="MCI18878.1"/>
    </source>
</evidence>
<keyword evidence="2" id="KW-1185">Reference proteome</keyword>
<evidence type="ECO:0000313" key="2">
    <source>
        <dbReference type="Proteomes" id="UP000265520"/>
    </source>
</evidence>
<comment type="caution">
    <text evidence="1">The sequence shown here is derived from an EMBL/GenBank/DDBJ whole genome shotgun (WGS) entry which is preliminary data.</text>
</comment>
<organism evidence="1 2">
    <name type="scientific">Trifolium medium</name>
    <dbReference type="NCBI Taxonomy" id="97028"/>
    <lineage>
        <taxon>Eukaryota</taxon>
        <taxon>Viridiplantae</taxon>
        <taxon>Streptophyta</taxon>
        <taxon>Embryophyta</taxon>
        <taxon>Tracheophyta</taxon>
        <taxon>Spermatophyta</taxon>
        <taxon>Magnoliopsida</taxon>
        <taxon>eudicotyledons</taxon>
        <taxon>Gunneridae</taxon>
        <taxon>Pentapetalae</taxon>
        <taxon>rosids</taxon>
        <taxon>fabids</taxon>
        <taxon>Fabales</taxon>
        <taxon>Fabaceae</taxon>
        <taxon>Papilionoideae</taxon>
        <taxon>50 kb inversion clade</taxon>
        <taxon>NPAAA clade</taxon>
        <taxon>Hologalegina</taxon>
        <taxon>IRL clade</taxon>
        <taxon>Trifolieae</taxon>
        <taxon>Trifolium</taxon>
    </lineage>
</organism>
<feature type="non-terminal residue" evidence="1">
    <location>
        <position position="145"/>
    </location>
</feature>
<accession>A0A392Q439</accession>
<dbReference type="PANTHER" id="PTHR33116:SF80">
    <property type="entry name" value="REVERSE TRANSCRIPTASE ZINC-BINDING DOMAIN-CONTAINING PROTEIN"/>
    <property type="match status" value="1"/>
</dbReference>
<dbReference type="AlphaFoldDB" id="A0A392Q439"/>
<dbReference type="EMBL" id="LXQA010112196">
    <property type="protein sequence ID" value="MCI18878.1"/>
    <property type="molecule type" value="Genomic_DNA"/>
</dbReference>
<dbReference type="Proteomes" id="UP000265520">
    <property type="component" value="Unassembled WGS sequence"/>
</dbReference>
<keyword evidence="1" id="KW-0548">Nucleotidyltransferase</keyword>
<keyword evidence="1" id="KW-0808">Transferase</keyword>
<keyword evidence="1" id="KW-0695">RNA-directed DNA polymerase</keyword>
<protein>
    <submittedName>
        <fullName evidence="1">RNA-directed DNA polymerase (Reverse transcriptase)</fullName>
    </submittedName>
</protein>
<reference evidence="1 2" key="1">
    <citation type="journal article" date="2018" name="Front. Plant Sci.">
        <title>Red Clover (Trifolium pratense) and Zigzag Clover (T. medium) - A Picture of Genomic Similarities and Differences.</title>
        <authorList>
            <person name="Dluhosova J."/>
            <person name="Istvanek J."/>
            <person name="Nedelnik J."/>
            <person name="Repkova J."/>
        </authorList>
    </citation>
    <scope>NUCLEOTIDE SEQUENCE [LARGE SCALE GENOMIC DNA]</scope>
    <source>
        <strain evidence="2">cv. 10/8</strain>
        <tissue evidence="1">Leaf</tissue>
    </source>
</reference>
<dbReference type="PANTHER" id="PTHR33116">
    <property type="entry name" value="REVERSE TRANSCRIPTASE ZINC-BINDING DOMAIN-CONTAINING PROTEIN-RELATED-RELATED"/>
    <property type="match status" value="1"/>
</dbReference>
<proteinExistence type="predicted"/>